<name>A0AAD7D310_MYCRO</name>
<organism evidence="2 3">
    <name type="scientific">Mycena rosella</name>
    <name type="common">Pink bonnet</name>
    <name type="synonym">Agaricus rosellus</name>
    <dbReference type="NCBI Taxonomy" id="1033263"/>
    <lineage>
        <taxon>Eukaryota</taxon>
        <taxon>Fungi</taxon>
        <taxon>Dikarya</taxon>
        <taxon>Basidiomycota</taxon>
        <taxon>Agaricomycotina</taxon>
        <taxon>Agaricomycetes</taxon>
        <taxon>Agaricomycetidae</taxon>
        <taxon>Agaricales</taxon>
        <taxon>Marasmiineae</taxon>
        <taxon>Mycenaceae</taxon>
        <taxon>Mycena</taxon>
    </lineage>
</organism>
<protein>
    <submittedName>
        <fullName evidence="2">Uncharacterized protein</fullName>
    </submittedName>
</protein>
<sequence>MPSYYQIHGLRAPNIDDPTFTCPKPGCQRPIVLKEGKTGRLAGLRYLACFNDLHSDAASFWHVFKRGQAPTSTRPVISAATPAQGSPASRCATRNCPSVRIARLCTSRRCRKHCLEMGGCRCHVPPPPPSIILPALSEPALAALRGFEAYANIVPDYIEQGRLAARQAQDQEAAELREEQNFTALLGALRAKWREEDEAADLDYALYLSMISSPASSSPNLVFPSPSNPSPSVVSHSSSSANVVAPSPSNPSTSVTSQSSSGANIAFPSSSSPSTRDSFIKEPIHRVLLVYWPKHNKPATLQVVQDCAVWPQSWPRLRLSDIAPYLVSGVDARLDLFYECYCPTYRSWMKIPTDYVHSVETDQPLLIRRVGVVGSDEAEQLQLRDPASKERKDKMDVIEVDDESDVEIVEIQRPIKIEPGTLPPRTKCAHLAPAAAYDDDDDDDIIILDDQLRLIVAIPPSSSSASLPSLTYSSGMSSYSSLPSLSPSPDLPDQILPPMKGT</sequence>
<feature type="region of interest" description="Disordered" evidence="1">
    <location>
        <begin position="461"/>
        <end position="502"/>
    </location>
</feature>
<evidence type="ECO:0000313" key="3">
    <source>
        <dbReference type="Proteomes" id="UP001221757"/>
    </source>
</evidence>
<proteinExistence type="predicted"/>
<dbReference type="EMBL" id="JARKIE010000147">
    <property type="protein sequence ID" value="KAJ7675544.1"/>
    <property type="molecule type" value="Genomic_DNA"/>
</dbReference>
<comment type="caution">
    <text evidence="2">The sequence shown here is derived from an EMBL/GenBank/DDBJ whole genome shotgun (WGS) entry which is preliminary data.</text>
</comment>
<feature type="region of interest" description="Disordered" evidence="1">
    <location>
        <begin position="219"/>
        <end position="277"/>
    </location>
</feature>
<dbReference type="AlphaFoldDB" id="A0AAD7D310"/>
<accession>A0AAD7D310</accession>
<gene>
    <name evidence="2" type="ORF">B0H17DRAFT_1140170</name>
</gene>
<evidence type="ECO:0000313" key="2">
    <source>
        <dbReference type="EMBL" id="KAJ7675544.1"/>
    </source>
</evidence>
<dbReference type="Proteomes" id="UP001221757">
    <property type="component" value="Unassembled WGS sequence"/>
</dbReference>
<feature type="compositionally biased region" description="Low complexity" evidence="1">
    <location>
        <begin position="219"/>
        <end position="261"/>
    </location>
</feature>
<keyword evidence="3" id="KW-1185">Reference proteome</keyword>
<evidence type="ECO:0000256" key="1">
    <source>
        <dbReference type="SAM" id="MobiDB-lite"/>
    </source>
</evidence>
<reference evidence="2" key="1">
    <citation type="submission" date="2023-03" db="EMBL/GenBank/DDBJ databases">
        <title>Massive genome expansion in bonnet fungi (Mycena s.s.) driven by repeated elements and novel gene families across ecological guilds.</title>
        <authorList>
            <consortium name="Lawrence Berkeley National Laboratory"/>
            <person name="Harder C.B."/>
            <person name="Miyauchi S."/>
            <person name="Viragh M."/>
            <person name="Kuo A."/>
            <person name="Thoen E."/>
            <person name="Andreopoulos B."/>
            <person name="Lu D."/>
            <person name="Skrede I."/>
            <person name="Drula E."/>
            <person name="Henrissat B."/>
            <person name="Morin E."/>
            <person name="Kohler A."/>
            <person name="Barry K."/>
            <person name="LaButti K."/>
            <person name="Morin E."/>
            <person name="Salamov A."/>
            <person name="Lipzen A."/>
            <person name="Mereny Z."/>
            <person name="Hegedus B."/>
            <person name="Baldrian P."/>
            <person name="Stursova M."/>
            <person name="Weitz H."/>
            <person name="Taylor A."/>
            <person name="Grigoriev I.V."/>
            <person name="Nagy L.G."/>
            <person name="Martin F."/>
            <person name="Kauserud H."/>
        </authorList>
    </citation>
    <scope>NUCLEOTIDE SEQUENCE</scope>
    <source>
        <strain evidence="2">CBHHK067</strain>
    </source>
</reference>